<dbReference type="PANTHER" id="PTHR22946:SF9">
    <property type="entry name" value="POLYKETIDE TRANSFERASE AF380"/>
    <property type="match status" value="1"/>
</dbReference>
<dbReference type="Pfam" id="PF02129">
    <property type="entry name" value="Peptidase_S15"/>
    <property type="match status" value="1"/>
</dbReference>
<dbReference type="InterPro" id="IPR029058">
    <property type="entry name" value="AB_hydrolase_fold"/>
</dbReference>
<name>A0AAU7B1E3_9ACTN</name>
<proteinExistence type="inferred from homology"/>
<comment type="similarity">
    <text evidence="1">Belongs to the AB hydrolase superfamily.</text>
</comment>
<evidence type="ECO:0000313" key="5">
    <source>
        <dbReference type="EMBL" id="XAY07738.1"/>
    </source>
</evidence>
<dbReference type="InterPro" id="IPR050261">
    <property type="entry name" value="FrsA_esterase"/>
</dbReference>
<dbReference type="InterPro" id="IPR000383">
    <property type="entry name" value="Xaa-Pro-like_dom"/>
</dbReference>
<keyword evidence="2" id="KW-0378">Hydrolase</keyword>
<feature type="signal peptide" evidence="3">
    <location>
        <begin position="1"/>
        <end position="23"/>
    </location>
</feature>
<evidence type="ECO:0000256" key="1">
    <source>
        <dbReference type="ARBA" id="ARBA00008645"/>
    </source>
</evidence>
<dbReference type="SUPFAM" id="SSF53474">
    <property type="entry name" value="alpha/beta-Hydrolases"/>
    <property type="match status" value="1"/>
</dbReference>
<feature type="chain" id="PRO_5043974951" description="Xaa-Pro dipeptidyl-peptidase C-terminal domain-containing protein" evidence="3">
    <location>
        <begin position="24"/>
        <end position="605"/>
    </location>
</feature>
<evidence type="ECO:0000256" key="3">
    <source>
        <dbReference type="SAM" id="SignalP"/>
    </source>
</evidence>
<dbReference type="Gene3D" id="3.40.50.1820">
    <property type="entry name" value="alpha/beta hydrolase"/>
    <property type="match status" value="2"/>
</dbReference>
<sequence length="605" mass="62426">MRVPVPAVATTVLLALLAGPATAARAAEVTVTSFDGTKINAAFTPAEGLKPGERAPVMLMTHGFGLTRESVEGGLAEFGQVGAPAFRARGYSTLTWDSRGFGRSGGEVGLDSPDVDGRDVSALIDYLAARPDVLLDKPGDPRIGMHGASYGGGIEWATALRDQRVDAIAPAISWVSLTDALARDGRVKLGWGAALVGLGEASGLAVGVLAPQGLELGAMPAALVQHAVESAATGAASPAFTDYLRARGTEDRLEQVRAPALILQGTADTLFTPSQAVKMRALLRPAGVPVKMAWFCGGHGVCLTGNALADRIEPMTLAWMDRWVKRDKTVDTGPGFEWVADDGQARSAADFPLARAGTVAATGSGTLALAPAAAASGLAVLATPSPTAVDIPIPAPRTATDVVGDPQLELRYSGRAAGGPTHVFAQLVDEARGIVVGNQATPVAVVLDGATHTVQTSLEGVAMRMTPSSRYRLQIASDTTMYGVGHAVGSVRILEANLALPAGDAAATKPAAFTLPGTRSTCATPRTITLALGRSRHLADIVVRLGGRTGKRIASRRLAGTRVRFTLKGQAPGRVTVTVTARRRGGGSFTLTRRFLTCARGAVRG</sequence>
<dbReference type="KEGG" id="parq:DSM112329_04628"/>
<dbReference type="RefSeq" id="WP_354698929.1">
    <property type="nucleotide sequence ID" value="NZ_CP114014.1"/>
</dbReference>
<dbReference type="AlphaFoldDB" id="A0AAU7B1E3"/>
<protein>
    <recommendedName>
        <fullName evidence="4">Xaa-Pro dipeptidyl-peptidase C-terminal domain-containing protein</fullName>
    </recommendedName>
</protein>
<evidence type="ECO:0000259" key="4">
    <source>
        <dbReference type="SMART" id="SM00939"/>
    </source>
</evidence>
<keyword evidence="3" id="KW-0732">Signal</keyword>
<reference evidence="5" key="1">
    <citation type="submission" date="2022-12" db="EMBL/GenBank/DDBJ databases">
        <title>Paraconexibacter alkalitolerans sp. nov. and Baekduia alba sp. nov., isolated from soil and emended description of the genera Paraconexibacter (Chun et al., 2020) and Baekduia (An et al., 2020).</title>
        <authorList>
            <person name="Vieira S."/>
            <person name="Huber K.J."/>
            <person name="Geppert A."/>
            <person name="Wolf J."/>
            <person name="Neumann-Schaal M."/>
            <person name="Muesken M."/>
            <person name="Overmann J."/>
        </authorList>
    </citation>
    <scope>NUCLEOTIDE SEQUENCE</scope>
    <source>
        <strain evidence="5">AEG42_29</strain>
    </source>
</reference>
<dbReference type="InterPro" id="IPR013736">
    <property type="entry name" value="Xaa-Pro_dipept_C"/>
</dbReference>
<dbReference type="SMART" id="SM00939">
    <property type="entry name" value="PepX_C"/>
    <property type="match status" value="1"/>
</dbReference>
<evidence type="ECO:0000256" key="2">
    <source>
        <dbReference type="ARBA" id="ARBA00022801"/>
    </source>
</evidence>
<dbReference type="GO" id="GO:0008239">
    <property type="term" value="F:dipeptidyl-peptidase activity"/>
    <property type="evidence" value="ECO:0007669"/>
    <property type="project" value="InterPro"/>
</dbReference>
<organism evidence="5">
    <name type="scientific">Paraconexibacter sp. AEG42_29</name>
    <dbReference type="NCBI Taxonomy" id="2997339"/>
    <lineage>
        <taxon>Bacteria</taxon>
        <taxon>Bacillati</taxon>
        <taxon>Actinomycetota</taxon>
        <taxon>Thermoleophilia</taxon>
        <taxon>Solirubrobacterales</taxon>
        <taxon>Paraconexibacteraceae</taxon>
        <taxon>Paraconexibacter</taxon>
    </lineage>
</organism>
<dbReference type="GO" id="GO:0052689">
    <property type="term" value="F:carboxylic ester hydrolase activity"/>
    <property type="evidence" value="ECO:0007669"/>
    <property type="project" value="UniProtKB-ARBA"/>
</dbReference>
<accession>A0AAU7B1E3</accession>
<dbReference type="PANTHER" id="PTHR22946">
    <property type="entry name" value="DIENELACTONE HYDROLASE DOMAIN-CONTAINING PROTEIN-RELATED"/>
    <property type="match status" value="1"/>
</dbReference>
<gene>
    <name evidence="5" type="ORF">DSM112329_04628</name>
</gene>
<dbReference type="EMBL" id="CP114014">
    <property type="protein sequence ID" value="XAY07738.1"/>
    <property type="molecule type" value="Genomic_DNA"/>
</dbReference>
<feature type="domain" description="Xaa-Pro dipeptidyl-peptidase C-terminal" evidence="4">
    <location>
        <begin position="317"/>
        <end position="511"/>
    </location>
</feature>